<dbReference type="InterPro" id="IPR020846">
    <property type="entry name" value="MFS_dom"/>
</dbReference>
<dbReference type="SUPFAM" id="SSF103473">
    <property type="entry name" value="MFS general substrate transporter"/>
    <property type="match status" value="1"/>
</dbReference>
<dbReference type="Gene3D" id="1.20.1250.20">
    <property type="entry name" value="MFS general substrate transporter like domains"/>
    <property type="match status" value="1"/>
</dbReference>
<dbReference type="OrthoDB" id="2261376at2759"/>
<dbReference type="RefSeq" id="XP_025421470.1">
    <property type="nucleotide sequence ID" value="XM_025565685.1"/>
</dbReference>
<dbReference type="Proteomes" id="UP000694846">
    <property type="component" value="Unplaced"/>
</dbReference>
<keyword evidence="7" id="KW-1185">Reference proteome</keyword>
<proteinExistence type="predicted"/>
<feature type="transmembrane region" description="Helical" evidence="5">
    <location>
        <begin position="276"/>
        <end position="296"/>
    </location>
</feature>
<evidence type="ECO:0000259" key="6">
    <source>
        <dbReference type="PROSITE" id="PS50850"/>
    </source>
</evidence>
<evidence type="ECO:0000256" key="4">
    <source>
        <dbReference type="ARBA" id="ARBA00023136"/>
    </source>
</evidence>
<sequence length="595" mass="66847">MQCDCTLSVSVRYRMISLFTFVRTRIMSLKSDMPLKKTTPASQMDIDNVLDHVGIGRYQLMNSLVFGIMISYATITSVLYIFTASDIKYRCEIPGCDALEPAARTYEPEWLRFTTPYRDDTGRPQKCQRYAMVGPKDTSVNGSREPLCVPSAFDRNVTETCLDGWVFESPENTIGTEFGLMCEENKWMLTMVGSVHNFGKFIGIPVWGIVSDKFGRKFTMVFGTVMAALTYIVQSFSTCYPMFLILELVCSIFFSGVFAATFILGMESVLPGKRVLFYMVLGCFGPVGGMSVPLIASQVKDWRLLLRLFNVPALLFLSYYWLTDESMRWLEMRGRHDEVIGVLEKIATMNKKPLADLPRAPPLKSKNSDAVEANAKPVSTNTSILKEVIRSPTIFWRMIRCSFTWIASTLVYYGLNISSADIAGNKYLNFSLVVMVEIPAALLGWVIMERMSRKMSLSCMFMVSAISCIVYNLTPDHLGLTVKMFLFMISKLSISIAFSIVYIQTVEIFPTTMRVTMLSLCSMIGRLGSMLAPQITLLSEYFGEYTVMLLMGTTAFTAAVITLTLPESKNVKLPDTIDDAERIDNCLPLTELNPN</sequence>
<feature type="transmembrane region" description="Helical" evidence="5">
    <location>
        <begin position="242"/>
        <end position="264"/>
    </location>
</feature>
<dbReference type="PROSITE" id="PS50850">
    <property type="entry name" value="MFS"/>
    <property type="match status" value="1"/>
</dbReference>
<evidence type="ECO:0000313" key="7">
    <source>
        <dbReference type="Proteomes" id="UP000694846"/>
    </source>
</evidence>
<evidence type="ECO:0000256" key="1">
    <source>
        <dbReference type="ARBA" id="ARBA00004141"/>
    </source>
</evidence>
<keyword evidence="2 5" id="KW-0812">Transmembrane</keyword>
<comment type="subcellular location">
    <subcellularLocation>
        <location evidence="1">Membrane</location>
        <topology evidence="1">Multi-pass membrane protein</topology>
    </subcellularLocation>
</comment>
<feature type="transmembrane region" description="Helical" evidence="5">
    <location>
        <begin position="515"/>
        <end position="533"/>
    </location>
</feature>
<feature type="transmembrane region" description="Helical" evidence="5">
    <location>
        <begin position="545"/>
        <end position="565"/>
    </location>
</feature>
<feature type="domain" description="Major facilitator superfamily (MFS) profile" evidence="6">
    <location>
        <begin position="149"/>
        <end position="570"/>
    </location>
</feature>
<feature type="transmembrane region" description="Helical" evidence="5">
    <location>
        <begin position="485"/>
        <end position="503"/>
    </location>
</feature>
<dbReference type="InterPro" id="IPR005828">
    <property type="entry name" value="MFS_sugar_transport-like"/>
</dbReference>
<organism evidence="7 8">
    <name type="scientific">Sipha flava</name>
    <name type="common">yellow sugarcane aphid</name>
    <dbReference type="NCBI Taxonomy" id="143950"/>
    <lineage>
        <taxon>Eukaryota</taxon>
        <taxon>Metazoa</taxon>
        <taxon>Ecdysozoa</taxon>
        <taxon>Arthropoda</taxon>
        <taxon>Hexapoda</taxon>
        <taxon>Insecta</taxon>
        <taxon>Pterygota</taxon>
        <taxon>Neoptera</taxon>
        <taxon>Paraneoptera</taxon>
        <taxon>Hemiptera</taxon>
        <taxon>Sternorrhyncha</taxon>
        <taxon>Aphidomorpha</taxon>
        <taxon>Aphidoidea</taxon>
        <taxon>Aphididae</taxon>
        <taxon>Sipha</taxon>
    </lineage>
</organism>
<evidence type="ECO:0000256" key="3">
    <source>
        <dbReference type="ARBA" id="ARBA00022989"/>
    </source>
</evidence>
<keyword evidence="4 5" id="KW-0472">Membrane</keyword>
<protein>
    <submittedName>
        <fullName evidence="8">Solute carrier family 22 member 21-like</fullName>
    </submittedName>
</protein>
<feature type="transmembrane region" description="Helical" evidence="5">
    <location>
        <begin position="218"/>
        <end position="236"/>
    </location>
</feature>
<keyword evidence="3 5" id="KW-1133">Transmembrane helix</keyword>
<accession>A0A8B8GF46</accession>
<dbReference type="GeneID" id="112691435"/>
<dbReference type="GO" id="GO:0016020">
    <property type="term" value="C:membrane"/>
    <property type="evidence" value="ECO:0007669"/>
    <property type="project" value="UniProtKB-SubCell"/>
</dbReference>
<feature type="transmembrane region" description="Helical" evidence="5">
    <location>
        <begin position="394"/>
        <end position="415"/>
    </location>
</feature>
<evidence type="ECO:0000256" key="5">
    <source>
        <dbReference type="SAM" id="Phobius"/>
    </source>
</evidence>
<evidence type="ECO:0000313" key="8">
    <source>
        <dbReference type="RefSeq" id="XP_025421470.1"/>
    </source>
</evidence>
<feature type="transmembrane region" description="Helical" evidence="5">
    <location>
        <begin position="427"/>
        <end position="448"/>
    </location>
</feature>
<dbReference type="GO" id="GO:0022857">
    <property type="term" value="F:transmembrane transporter activity"/>
    <property type="evidence" value="ECO:0007669"/>
    <property type="project" value="InterPro"/>
</dbReference>
<feature type="transmembrane region" description="Helical" evidence="5">
    <location>
        <begin position="60"/>
        <end position="82"/>
    </location>
</feature>
<reference evidence="8" key="1">
    <citation type="submission" date="2025-08" db="UniProtKB">
        <authorList>
            <consortium name="RefSeq"/>
        </authorList>
    </citation>
    <scope>IDENTIFICATION</scope>
    <source>
        <tissue evidence="8">Whole body</tissue>
    </source>
</reference>
<dbReference type="PANTHER" id="PTHR24064">
    <property type="entry name" value="SOLUTE CARRIER FAMILY 22 MEMBER"/>
    <property type="match status" value="1"/>
</dbReference>
<name>A0A8B8GF46_9HEMI</name>
<dbReference type="Pfam" id="PF00083">
    <property type="entry name" value="Sugar_tr"/>
    <property type="match status" value="1"/>
</dbReference>
<feature type="transmembrane region" description="Helical" evidence="5">
    <location>
        <begin position="302"/>
        <end position="322"/>
    </location>
</feature>
<dbReference type="CDD" id="cd17317">
    <property type="entry name" value="MFS_SLC22"/>
    <property type="match status" value="1"/>
</dbReference>
<dbReference type="AlphaFoldDB" id="A0A8B8GF46"/>
<gene>
    <name evidence="8" type="primary">LOC112691435</name>
</gene>
<dbReference type="InterPro" id="IPR036259">
    <property type="entry name" value="MFS_trans_sf"/>
</dbReference>
<evidence type="ECO:0000256" key="2">
    <source>
        <dbReference type="ARBA" id="ARBA00022692"/>
    </source>
</evidence>